<evidence type="ECO:0000313" key="2">
    <source>
        <dbReference type="EMBL" id="WWC88822.1"/>
    </source>
</evidence>
<accession>A0AAX4JTZ2</accession>
<dbReference type="EMBL" id="CP144101">
    <property type="protein sequence ID" value="WWC88822.1"/>
    <property type="molecule type" value="Genomic_DNA"/>
</dbReference>
<sequence>MSDQSFMNRSIEQRYEDISSSSPLSYPSIIAEEPLTIDPSIITLNPSSSDHTYKRGLNYINDTQTNAKRRKEESVYISPYPPSERDHVEGQVQSYNHDNNTGTHDITVLGATRKSFFESGAGNFFKRGLDLSGTLTRVGYTNLFVHEREGIHTWEEIKSKFESNKRVKLVYEDYLTSWSCKIEVELSNENTKYLDHNAELRYSKFHMKDYIETTLPKSIYSEVIRQNGINLSTGSQKLSFPKREDRTYKAEIPCTVEVFGEAQNASLIAEATVKPSFEIA</sequence>
<proteinExistence type="predicted"/>
<name>A0AAX4JTZ2_9TREE</name>
<dbReference type="Proteomes" id="UP001355207">
    <property type="component" value="Chromosome 4"/>
</dbReference>
<dbReference type="RefSeq" id="XP_066075585.1">
    <property type="nucleotide sequence ID" value="XM_066219488.1"/>
</dbReference>
<dbReference type="GeneID" id="91094405"/>
<evidence type="ECO:0000256" key="1">
    <source>
        <dbReference type="SAM" id="MobiDB-lite"/>
    </source>
</evidence>
<feature type="compositionally biased region" description="Polar residues" evidence="1">
    <location>
        <begin position="1"/>
        <end position="10"/>
    </location>
</feature>
<feature type="region of interest" description="Disordered" evidence="1">
    <location>
        <begin position="1"/>
        <end position="23"/>
    </location>
</feature>
<evidence type="ECO:0000313" key="3">
    <source>
        <dbReference type="Proteomes" id="UP001355207"/>
    </source>
</evidence>
<protein>
    <submittedName>
        <fullName evidence="2">Uncharacterized protein</fullName>
    </submittedName>
</protein>
<keyword evidence="3" id="KW-1185">Reference proteome</keyword>
<organism evidence="2 3">
    <name type="scientific">Kwoniella dendrophila CBS 6074</name>
    <dbReference type="NCBI Taxonomy" id="1295534"/>
    <lineage>
        <taxon>Eukaryota</taxon>
        <taxon>Fungi</taxon>
        <taxon>Dikarya</taxon>
        <taxon>Basidiomycota</taxon>
        <taxon>Agaricomycotina</taxon>
        <taxon>Tremellomycetes</taxon>
        <taxon>Tremellales</taxon>
        <taxon>Cryptococcaceae</taxon>
        <taxon>Kwoniella</taxon>
    </lineage>
</organism>
<reference evidence="2 3" key="1">
    <citation type="submission" date="2024-01" db="EMBL/GenBank/DDBJ databases">
        <title>Comparative genomics of Cryptococcus and Kwoniella reveals pathogenesis evolution and contrasting modes of karyotype evolution via chromosome fusion or intercentromeric recombination.</title>
        <authorList>
            <person name="Coelho M.A."/>
            <person name="David-Palma M."/>
            <person name="Shea T."/>
            <person name="Bowers K."/>
            <person name="McGinley-Smith S."/>
            <person name="Mohammad A.W."/>
            <person name="Gnirke A."/>
            <person name="Yurkov A.M."/>
            <person name="Nowrousian M."/>
            <person name="Sun S."/>
            <person name="Cuomo C.A."/>
            <person name="Heitman J."/>
        </authorList>
    </citation>
    <scope>NUCLEOTIDE SEQUENCE [LARGE SCALE GENOMIC DNA]</scope>
    <source>
        <strain evidence="2 3">CBS 6074</strain>
    </source>
</reference>
<dbReference type="AlphaFoldDB" id="A0AAX4JTZ2"/>
<gene>
    <name evidence="2" type="ORF">L201_003735</name>
</gene>